<keyword evidence="3" id="KW-1185">Reference proteome</keyword>
<dbReference type="AlphaFoldDB" id="A0A0F5MNJ9"/>
<evidence type="ECO:0008006" key="4">
    <source>
        <dbReference type="Google" id="ProtNLM"/>
    </source>
</evidence>
<keyword evidence="1" id="KW-0472">Membrane</keyword>
<comment type="caution">
    <text evidence="2">The sequence shown here is derived from an EMBL/GenBank/DDBJ whole genome shotgun (WGS) entry which is preliminary data.</text>
</comment>
<evidence type="ECO:0000256" key="1">
    <source>
        <dbReference type="SAM" id="Phobius"/>
    </source>
</evidence>
<keyword evidence="1" id="KW-1133">Transmembrane helix</keyword>
<dbReference type="EMBL" id="JYHA01000087">
    <property type="protein sequence ID" value="KKB96398.1"/>
    <property type="molecule type" value="Genomic_DNA"/>
</dbReference>
<organism evidence="2 3">
    <name type="scientific">Candidatus Arcanibacter lacustris</name>
    <dbReference type="NCBI Taxonomy" id="1607817"/>
    <lineage>
        <taxon>Bacteria</taxon>
        <taxon>Pseudomonadati</taxon>
        <taxon>Pseudomonadota</taxon>
        <taxon>Alphaproteobacteria</taxon>
        <taxon>Rickettsiales</taxon>
        <taxon>Candidatus Arcanibacter</taxon>
    </lineage>
</organism>
<keyword evidence="1" id="KW-0812">Transmembrane</keyword>
<gene>
    <name evidence="2" type="ORF">SZ25_00548</name>
</gene>
<accession>A0A0F5MNJ9</accession>
<evidence type="ECO:0000313" key="3">
    <source>
        <dbReference type="Proteomes" id="UP000033358"/>
    </source>
</evidence>
<reference evidence="2 3" key="1">
    <citation type="submission" date="2015-02" db="EMBL/GenBank/DDBJ databases">
        <title>Single cell genomics of a rare environmental alphaproteobacterium provides unique insights into Rickettsiaceae evolution.</title>
        <authorList>
            <person name="Martijn J."/>
            <person name="Schulz F."/>
            <person name="Zaremba-Niedzwiedzka K."/>
            <person name="Viklund J."/>
            <person name="Stepanauskas R."/>
            <person name="Andersson S.G.E."/>
            <person name="Horn M."/>
            <person name="Guy L."/>
            <person name="Ettema T.J.G."/>
        </authorList>
    </citation>
    <scope>NUCLEOTIDE SEQUENCE [LARGE SCALE GENOMIC DNA]</scope>
    <source>
        <strain evidence="2 3">SCGC AAA041-L04</strain>
    </source>
</reference>
<dbReference type="Proteomes" id="UP000033358">
    <property type="component" value="Unassembled WGS sequence"/>
</dbReference>
<feature type="transmembrane region" description="Helical" evidence="1">
    <location>
        <begin position="6"/>
        <end position="26"/>
    </location>
</feature>
<evidence type="ECO:0000313" key="2">
    <source>
        <dbReference type="EMBL" id="KKB96398.1"/>
    </source>
</evidence>
<proteinExistence type="predicted"/>
<sequence>MMHDLIYASIMLLFVVGLIFITAALFKKFQPTNIFNKNNLGKSKRLVLEEILILDHQNKLVLITRDDVGHLLLINKDNSIVIENRILNE</sequence>
<name>A0A0F5MNJ9_9RICK</name>
<protein>
    <recommendedName>
        <fullName evidence="4">Flagellar biosynthesis protein, FliO</fullName>
    </recommendedName>
</protein>